<dbReference type="Proteomes" id="UP001143981">
    <property type="component" value="Unassembled WGS sequence"/>
</dbReference>
<name>A0A9W7YJW9_9FUNG</name>
<reference evidence="2" key="1">
    <citation type="submission" date="2022-07" db="EMBL/GenBank/DDBJ databases">
        <title>Phylogenomic reconstructions and comparative analyses of Kickxellomycotina fungi.</title>
        <authorList>
            <person name="Reynolds N.K."/>
            <person name="Stajich J.E."/>
            <person name="Barry K."/>
            <person name="Grigoriev I.V."/>
            <person name="Crous P."/>
            <person name="Smith M.E."/>
        </authorList>
    </citation>
    <scope>NUCLEOTIDE SEQUENCE</scope>
    <source>
        <strain evidence="2">BCRC 34381</strain>
    </source>
</reference>
<protein>
    <submittedName>
        <fullName evidence="2">Uncharacterized protein</fullName>
    </submittedName>
</protein>
<evidence type="ECO:0000313" key="3">
    <source>
        <dbReference type="Proteomes" id="UP001143981"/>
    </source>
</evidence>
<evidence type="ECO:0000256" key="1">
    <source>
        <dbReference type="SAM" id="MobiDB-lite"/>
    </source>
</evidence>
<accession>A0A9W7YJW9</accession>
<dbReference type="OrthoDB" id="5592443at2759"/>
<evidence type="ECO:0000313" key="2">
    <source>
        <dbReference type="EMBL" id="KAJ1735878.1"/>
    </source>
</evidence>
<comment type="caution">
    <text evidence="2">The sequence shown here is derived from an EMBL/GenBank/DDBJ whole genome shotgun (WGS) entry which is preliminary data.</text>
</comment>
<sequence length="229" mass="24972">MTTRAVQAPGIMDDTVELASEGWCKVQRPPTRRSLGLAQKQERVSAWVASLPSTVRYEPLLDNERPLWAAHCADSSQLESVVKCRSLSDASLADFLQCQAPCRPSFLDPPRWTPPQRNGRARRTSTNERPTAARRRPPTLAVVLPSPSDAQRVGGVEFLSRAFSYFAEFQPLDFSHSSPASSTTVVPVSPGVSAGSEPSSPVKQSGTGYVWSLVSGLLDDFVRDATFIQ</sequence>
<organism evidence="2 3">
    <name type="scientific">Coemansia biformis</name>
    <dbReference type="NCBI Taxonomy" id="1286918"/>
    <lineage>
        <taxon>Eukaryota</taxon>
        <taxon>Fungi</taxon>
        <taxon>Fungi incertae sedis</taxon>
        <taxon>Zoopagomycota</taxon>
        <taxon>Kickxellomycotina</taxon>
        <taxon>Kickxellomycetes</taxon>
        <taxon>Kickxellales</taxon>
        <taxon>Kickxellaceae</taxon>
        <taxon>Coemansia</taxon>
    </lineage>
</organism>
<dbReference type="EMBL" id="JANBOI010000009">
    <property type="protein sequence ID" value="KAJ1735878.1"/>
    <property type="molecule type" value="Genomic_DNA"/>
</dbReference>
<dbReference type="AlphaFoldDB" id="A0A9W7YJW9"/>
<proteinExistence type="predicted"/>
<keyword evidence="3" id="KW-1185">Reference proteome</keyword>
<feature type="region of interest" description="Disordered" evidence="1">
    <location>
        <begin position="107"/>
        <end position="136"/>
    </location>
</feature>
<gene>
    <name evidence="2" type="ORF">LPJ61_000322</name>
</gene>